<sequence>MDFVHLQVQSAYSLLASTVRIEQLVAEAKAKGMRSLALTDRNVMYGAIPFYKACKQQGIKPIIGLLADVLHGEETYPILLLARNNKGYSNLLKISSSIQTKTKEGLPLKWLKGYSEGLFGISPGEEGIVERKLLRGEIEEAEEAIRIFQAIFSQENFYLSIQNNGTNEYEKLEELAKRVNASLVATNSVCYLKPEDAVAYEVLKAVEQGVKIYHDLKGESVNKERYLKSGAEMEMLFPDHPEALQNTVKIASSCHIEIAMHQNLLPKYPSEIPAEQLLEQICLEGFKERYGTGNTDFMDRLRYELSVIKKMNFSDYFLIVWDFMKFARKERILTGPGRGSAAGSMVAYVLRITDVDPMEHHLLFERFLNPERVTMPDIDIDFSDIRRDEVIAYVAEKYGELHVAQIITFGTFAAKASLRDTGRVFGLNTKELDRLSKMVPPRLGITIEESLKESRLLSQYYNESEKNKLLIDTAMAIEGLPRHTSTHAAGVVICDTPLTETIAIQEGHNGIHLTQFPMETLEELGLLKMDFLGLRNLSLMERVLNAVKKTNSGKNFDIKHIPMQDPKTLAMLGKGDTNGIFQFESDGMKNVLKRLKPERFDDLVTVNALYRPGPMENIPIYIKRRHGEEAVRYLHPDLKPILESTYGIIVYQEQIIQIASKFAGFSLGQADLLRRAVSKKKANVLEEQRKHFVDGCIRQGYENQVANSIYDYIVKFANYGFNLSHAVAYSMIAYQLAYLKAHYPQYFMASLMSSVIGNDTKLAQYVRDLKRMNITLLPPSINKSGYAFQSEVSGIRYSLAAIKGVGGVAVKDIMQARNLERFKDLFDFCLRTSAKAINRKTLEALVYSGAFDEWGEDRATLLASLDVAIDFADIASADADLFHNSEFNLTPKYVETEPIPLEMKLQYEKEVLGLYLSSHPIASYKQLFAEFAAQQLYQAIEEKDGKFAFGVYVTEMKTIRTKKGEVMAFIKIADESDEMEAVAFPNVYRQYGVHLQKGNILFVQGHSETRNGKKQFIIQEVFTIEQLHSIKEQWKQTIYIRVTKSMHTKEHYGQIKSLLHKYPGNVRVKMFFEQTNKAVLMPMRNWVNPSPVFLQSMRKLVGEINLIIKNI</sequence>
<dbReference type="InterPro" id="IPR011708">
    <property type="entry name" value="DNA_pol3_alpha_NTPase_dom"/>
</dbReference>
<dbReference type="Proteomes" id="UP000602076">
    <property type="component" value="Unassembled WGS sequence"/>
</dbReference>
<evidence type="ECO:0000256" key="7">
    <source>
        <dbReference type="ARBA" id="ARBA00022705"/>
    </source>
</evidence>
<comment type="function">
    <text evidence="9">DNA polymerase III is a complex, multichain enzyme responsible for most of the replicative synthesis in bacteria. This DNA polymerase also exhibits 3' to 5' exonuclease activity. The alpha chain is the DNA polymerase.</text>
</comment>
<proteinExistence type="inferred from homology"/>
<dbReference type="GO" id="GO:0003887">
    <property type="term" value="F:DNA-directed DNA polymerase activity"/>
    <property type="evidence" value="ECO:0007669"/>
    <property type="project" value="UniProtKB-KW"/>
</dbReference>
<evidence type="ECO:0000256" key="9">
    <source>
        <dbReference type="ARBA" id="ARBA00025611"/>
    </source>
</evidence>
<comment type="subcellular location">
    <subcellularLocation>
        <location evidence="1">Cytoplasm</location>
    </subcellularLocation>
</comment>
<dbReference type="Pfam" id="PF01336">
    <property type="entry name" value="tRNA_anti-codon"/>
    <property type="match status" value="1"/>
</dbReference>
<dbReference type="InterPro" id="IPR003141">
    <property type="entry name" value="Pol/His_phosphatase_N"/>
</dbReference>
<dbReference type="GO" id="GO:0005737">
    <property type="term" value="C:cytoplasm"/>
    <property type="evidence" value="ECO:0007669"/>
    <property type="project" value="UniProtKB-SubCell"/>
</dbReference>
<comment type="catalytic activity">
    <reaction evidence="10">
        <text>DNA(n) + a 2'-deoxyribonucleoside 5'-triphosphate = DNA(n+1) + diphosphate</text>
        <dbReference type="Rhea" id="RHEA:22508"/>
        <dbReference type="Rhea" id="RHEA-COMP:17339"/>
        <dbReference type="Rhea" id="RHEA-COMP:17340"/>
        <dbReference type="ChEBI" id="CHEBI:33019"/>
        <dbReference type="ChEBI" id="CHEBI:61560"/>
        <dbReference type="ChEBI" id="CHEBI:173112"/>
        <dbReference type="EC" id="2.7.7.7"/>
    </reaction>
</comment>
<evidence type="ECO:0000256" key="8">
    <source>
        <dbReference type="ARBA" id="ARBA00022932"/>
    </source>
</evidence>
<dbReference type="InterPro" id="IPR040982">
    <property type="entry name" value="DNA_pol3_finger"/>
</dbReference>
<keyword evidence="5 12" id="KW-0808">Transferase</keyword>
<evidence type="ECO:0000256" key="6">
    <source>
        <dbReference type="ARBA" id="ARBA00022695"/>
    </source>
</evidence>
<comment type="similarity">
    <text evidence="2">Belongs to the DNA polymerase type-C family. DnaE subfamily.</text>
</comment>
<dbReference type="Pfam" id="PF02811">
    <property type="entry name" value="PHP"/>
    <property type="match status" value="1"/>
</dbReference>
<dbReference type="EMBL" id="JACXSI010000040">
    <property type="protein sequence ID" value="MBD3109640.1"/>
    <property type="molecule type" value="Genomic_DNA"/>
</dbReference>
<dbReference type="PANTHER" id="PTHR32294:SF0">
    <property type="entry name" value="DNA POLYMERASE III SUBUNIT ALPHA"/>
    <property type="match status" value="1"/>
</dbReference>
<evidence type="ECO:0000256" key="5">
    <source>
        <dbReference type="ARBA" id="ARBA00022679"/>
    </source>
</evidence>
<dbReference type="Pfam" id="PF17657">
    <property type="entry name" value="DNA_pol3_finger"/>
    <property type="match status" value="1"/>
</dbReference>
<dbReference type="GO" id="GO:0006260">
    <property type="term" value="P:DNA replication"/>
    <property type="evidence" value="ECO:0007669"/>
    <property type="project" value="UniProtKB-KW"/>
</dbReference>
<dbReference type="RefSeq" id="WP_190999178.1">
    <property type="nucleotide sequence ID" value="NZ_JACXSI010000040.1"/>
</dbReference>
<dbReference type="InterPro" id="IPR004805">
    <property type="entry name" value="DnaE2/DnaE/PolC"/>
</dbReference>
<evidence type="ECO:0000259" key="11">
    <source>
        <dbReference type="SMART" id="SM00481"/>
    </source>
</evidence>
<dbReference type="InterPro" id="IPR016195">
    <property type="entry name" value="Pol/histidinol_Pase-like"/>
</dbReference>
<dbReference type="Gene3D" id="3.20.20.140">
    <property type="entry name" value="Metal-dependent hydrolases"/>
    <property type="match status" value="1"/>
</dbReference>
<dbReference type="Pfam" id="PF14579">
    <property type="entry name" value="HHH_6"/>
    <property type="match status" value="1"/>
</dbReference>
<dbReference type="GO" id="GO:0008408">
    <property type="term" value="F:3'-5' exonuclease activity"/>
    <property type="evidence" value="ECO:0007669"/>
    <property type="project" value="InterPro"/>
</dbReference>
<dbReference type="SUPFAM" id="SSF89550">
    <property type="entry name" value="PHP domain-like"/>
    <property type="match status" value="1"/>
</dbReference>
<evidence type="ECO:0000313" key="12">
    <source>
        <dbReference type="EMBL" id="MBD3109640.1"/>
    </source>
</evidence>
<dbReference type="GO" id="GO:0003676">
    <property type="term" value="F:nucleic acid binding"/>
    <property type="evidence" value="ECO:0007669"/>
    <property type="project" value="InterPro"/>
</dbReference>
<feature type="domain" description="Polymerase/histidinol phosphatase N-terminal" evidence="11">
    <location>
        <begin position="4"/>
        <end position="71"/>
    </location>
</feature>
<dbReference type="InterPro" id="IPR029460">
    <property type="entry name" value="DNAPol_HHH"/>
</dbReference>
<evidence type="ECO:0000313" key="13">
    <source>
        <dbReference type="Proteomes" id="UP000602076"/>
    </source>
</evidence>
<keyword evidence="7" id="KW-0235">DNA replication</keyword>
<evidence type="ECO:0000256" key="10">
    <source>
        <dbReference type="ARBA" id="ARBA00049244"/>
    </source>
</evidence>
<dbReference type="InterPro" id="IPR041931">
    <property type="entry name" value="DNA_pol3_alpha_thumb_dom"/>
</dbReference>
<keyword evidence="6 12" id="KW-0548">Nucleotidyltransferase</keyword>
<organism evidence="12 13">
    <name type="scientific">Peribacillus faecalis</name>
    <dbReference type="NCBI Taxonomy" id="2772559"/>
    <lineage>
        <taxon>Bacteria</taxon>
        <taxon>Bacillati</taxon>
        <taxon>Bacillota</taxon>
        <taxon>Bacilli</taxon>
        <taxon>Bacillales</taxon>
        <taxon>Bacillaceae</taxon>
        <taxon>Peribacillus</taxon>
    </lineage>
</organism>
<evidence type="ECO:0000256" key="2">
    <source>
        <dbReference type="ARBA" id="ARBA00009496"/>
    </source>
</evidence>
<protein>
    <recommendedName>
        <fullName evidence="4">DNA polymerase III subunit alpha</fullName>
        <ecNumber evidence="3">2.7.7.7</ecNumber>
    </recommendedName>
</protein>
<evidence type="ECO:0000256" key="1">
    <source>
        <dbReference type="ARBA" id="ARBA00004496"/>
    </source>
</evidence>
<dbReference type="Gene3D" id="1.10.150.870">
    <property type="match status" value="1"/>
</dbReference>
<evidence type="ECO:0000256" key="4">
    <source>
        <dbReference type="ARBA" id="ARBA00019114"/>
    </source>
</evidence>
<evidence type="ECO:0000256" key="3">
    <source>
        <dbReference type="ARBA" id="ARBA00012417"/>
    </source>
</evidence>
<dbReference type="SMART" id="SM00481">
    <property type="entry name" value="POLIIIAc"/>
    <property type="match status" value="1"/>
</dbReference>
<dbReference type="InterPro" id="IPR004013">
    <property type="entry name" value="PHP_dom"/>
</dbReference>
<gene>
    <name evidence="12" type="primary">dnaE</name>
    <name evidence="12" type="ORF">IEO70_14930</name>
</gene>
<dbReference type="AlphaFoldDB" id="A0A927HBE0"/>
<dbReference type="PANTHER" id="PTHR32294">
    <property type="entry name" value="DNA POLYMERASE III SUBUNIT ALPHA"/>
    <property type="match status" value="1"/>
</dbReference>
<dbReference type="NCBIfam" id="TIGR00594">
    <property type="entry name" value="polc"/>
    <property type="match status" value="1"/>
</dbReference>
<dbReference type="Gene3D" id="1.10.10.1600">
    <property type="entry name" value="Bacterial DNA polymerase III alpha subunit, thumb domain"/>
    <property type="match status" value="1"/>
</dbReference>
<name>A0A927HBE0_9BACI</name>
<reference evidence="12" key="1">
    <citation type="submission" date="2020-09" db="EMBL/GenBank/DDBJ databases">
        <title>Bacillus faecalis sp. nov., a moderately halophilic bacterium isolated from cow faeces.</title>
        <authorList>
            <person name="Jiang L."/>
            <person name="Lee J."/>
        </authorList>
    </citation>
    <scope>NUCLEOTIDE SEQUENCE</scope>
    <source>
        <strain evidence="12">AGMB 02131</strain>
    </source>
</reference>
<keyword evidence="8" id="KW-0239">DNA-directed DNA polymerase</keyword>
<dbReference type="NCBIfam" id="NF004226">
    <property type="entry name" value="PRK05673.1"/>
    <property type="match status" value="1"/>
</dbReference>
<dbReference type="EC" id="2.7.7.7" evidence="3"/>
<dbReference type="Pfam" id="PF07733">
    <property type="entry name" value="DNA_pol3_alpha"/>
    <property type="match status" value="1"/>
</dbReference>
<keyword evidence="13" id="KW-1185">Reference proteome</keyword>
<comment type="caution">
    <text evidence="12">The sequence shown here is derived from an EMBL/GenBank/DDBJ whole genome shotgun (WGS) entry which is preliminary data.</text>
</comment>
<accession>A0A927HBE0</accession>
<dbReference type="CDD" id="cd04485">
    <property type="entry name" value="DnaE_OBF"/>
    <property type="match status" value="1"/>
</dbReference>
<dbReference type="InterPro" id="IPR004365">
    <property type="entry name" value="NA-bd_OB_tRNA"/>
</dbReference>